<feature type="region of interest" description="Disordered" evidence="1">
    <location>
        <begin position="392"/>
        <end position="463"/>
    </location>
</feature>
<protein>
    <submittedName>
        <fullName evidence="3">Protein tramtrack, alpha isoform</fullName>
    </submittedName>
</protein>
<feature type="compositionally biased region" description="Acidic residues" evidence="1">
    <location>
        <begin position="191"/>
        <end position="209"/>
    </location>
</feature>
<dbReference type="Proteomes" id="UP000094527">
    <property type="component" value="Unassembled WGS sequence"/>
</dbReference>
<evidence type="ECO:0000313" key="3">
    <source>
        <dbReference type="EMBL" id="ODN02643.1"/>
    </source>
</evidence>
<dbReference type="Pfam" id="PF00651">
    <property type="entry name" value="BTB"/>
    <property type="match status" value="1"/>
</dbReference>
<feature type="compositionally biased region" description="Low complexity" evidence="1">
    <location>
        <begin position="445"/>
        <end position="460"/>
    </location>
</feature>
<accession>A0A1D2NBK7</accession>
<gene>
    <name evidence="3" type="ORF">Ocin01_04046</name>
</gene>
<dbReference type="InterPro" id="IPR000210">
    <property type="entry name" value="BTB/POZ_dom"/>
</dbReference>
<name>A0A1D2NBK7_ORCCI</name>
<feature type="compositionally biased region" description="Polar residues" evidence="1">
    <location>
        <begin position="433"/>
        <end position="444"/>
    </location>
</feature>
<proteinExistence type="predicted"/>
<dbReference type="PROSITE" id="PS50097">
    <property type="entry name" value="BTB"/>
    <property type="match status" value="1"/>
</dbReference>
<organism evidence="3 4">
    <name type="scientific">Orchesella cincta</name>
    <name type="common">Springtail</name>
    <name type="synonym">Podura cincta</name>
    <dbReference type="NCBI Taxonomy" id="48709"/>
    <lineage>
        <taxon>Eukaryota</taxon>
        <taxon>Metazoa</taxon>
        <taxon>Ecdysozoa</taxon>
        <taxon>Arthropoda</taxon>
        <taxon>Hexapoda</taxon>
        <taxon>Collembola</taxon>
        <taxon>Entomobryomorpha</taxon>
        <taxon>Entomobryoidea</taxon>
        <taxon>Orchesellidae</taxon>
        <taxon>Orchesellinae</taxon>
        <taxon>Orchesella</taxon>
    </lineage>
</organism>
<feature type="compositionally biased region" description="Polar residues" evidence="1">
    <location>
        <begin position="403"/>
        <end position="417"/>
    </location>
</feature>
<comment type="caution">
    <text evidence="3">The sequence shown here is derived from an EMBL/GenBank/DDBJ whole genome shotgun (WGS) entry which is preliminary data.</text>
</comment>
<feature type="compositionally biased region" description="Polar residues" evidence="1">
    <location>
        <begin position="153"/>
        <end position="171"/>
    </location>
</feature>
<evidence type="ECO:0000256" key="1">
    <source>
        <dbReference type="SAM" id="MobiDB-lite"/>
    </source>
</evidence>
<sequence>MSSDSTNQEGQESTEKRAVTQVCFVNEDAKVSPSAVLQYVLDVDQPYDTVISCADGKVGAHRLVLTAASAYIGEMFCKYNHRLGEVAVLVLPDVPVRIMKILLTFCYTGKMIYPKEDELEVLDTMKLLLLGEYADLEINEVTIKAELPPEPVPSTSTSAEQMGQGLQTGTDSVMPPPILNNQLGLEKPPEEVEDDCITTTDEESDDADSNYEKENKGKRSKSSNCKANDSGVATDQTNKASPHHYLIVPQVGGGRSRKLQCSHCVGAFKTIENLSSHLEDHHDIILEPHKLKQKEFEVLSFCNHCKKKHDQISSANSCLSKHNRTRCYVCFQTVRHSQFEQHMKSLHPSLLKNGKYAVKCNWCDAGIVFGDHFDNKTMAGHCFRHHFPGSRGNASIEIERPENSSTSKAKISPSTSTEQKRLPIPKSEPMSVPSKSTATSQLKNSTPITSTTPSTTRQSSGRPVPAVLALLQKASLKRKSVQDSPSDVRVKIENPEKRARVDTNIVKAKMQNQVAKRTGIPVGRLVNLNLMKDGVPDFKCPKTRAKSKSVTIDVGNLPKVYVQFNYGKSFIYDLYNTTTTQETTAKPCKKDLPETTTPGTSFKAGDVRERWFRCSMPLF</sequence>
<dbReference type="EMBL" id="LJIJ01000102">
    <property type="protein sequence ID" value="ODN02643.1"/>
    <property type="molecule type" value="Genomic_DNA"/>
</dbReference>
<dbReference type="InterPro" id="IPR011333">
    <property type="entry name" value="SKP1/BTB/POZ_sf"/>
</dbReference>
<evidence type="ECO:0000313" key="4">
    <source>
        <dbReference type="Proteomes" id="UP000094527"/>
    </source>
</evidence>
<dbReference type="Gene3D" id="3.30.710.10">
    <property type="entry name" value="Potassium Channel Kv1.1, Chain A"/>
    <property type="match status" value="1"/>
</dbReference>
<reference evidence="3 4" key="1">
    <citation type="journal article" date="2016" name="Genome Biol. Evol.">
        <title>Gene Family Evolution Reflects Adaptation to Soil Environmental Stressors in the Genome of the Collembolan Orchesella cincta.</title>
        <authorList>
            <person name="Faddeeva-Vakhrusheva A."/>
            <person name="Derks M.F."/>
            <person name="Anvar S.Y."/>
            <person name="Agamennone V."/>
            <person name="Suring W."/>
            <person name="Smit S."/>
            <person name="van Straalen N.M."/>
            <person name="Roelofs D."/>
        </authorList>
    </citation>
    <scope>NUCLEOTIDE SEQUENCE [LARGE SCALE GENOMIC DNA]</scope>
    <source>
        <tissue evidence="3">Mixed pool</tissue>
    </source>
</reference>
<feature type="domain" description="BTB" evidence="2">
    <location>
        <begin position="47"/>
        <end position="115"/>
    </location>
</feature>
<keyword evidence="4" id="KW-1185">Reference proteome</keyword>
<dbReference type="OrthoDB" id="6418787at2759"/>
<dbReference type="SUPFAM" id="SSF54695">
    <property type="entry name" value="POZ domain"/>
    <property type="match status" value="1"/>
</dbReference>
<dbReference type="OMA" id="MEYLMIG"/>
<feature type="region of interest" description="Disordered" evidence="1">
    <location>
        <begin position="147"/>
        <end position="240"/>
    </location>
</feature>
<evidence type="ECO:0000259" key="2">
    <source>
        <dbReference type="PROSITE" id="PS50097"/>
    </source>
</evidence>
<dbReference type="CDD" id="cd18315">
    <property type="entry name" value="BTB_POZ_BAB-like"/>
    <property type="match status" value="1"/>
</dbReference>
<dbReference type="AlphaFoldDB" id="A0A1D2NBK7"/>
<dbReference type="SMART" id="SM00225">
    <property type="entry name" value="BTB"/>
    <property type="match status" value="1"/>
</dbReference>
<feature type="compositionally biased region" description="Polar residues" evidence="1">
    <location>
        <begin position="222"/>
        <end position="240"/>
    </location>
</feature>